<dbReference type="OrthoDB" id="913756at2759"/>
<dbReference type="EMBL" id="BFEA01000006">
    <property type="protein sequence ID" value="GBG59808.1"/>
    <property type="molecule type" value="Genomic_DNA"/>
</dbReference>
<dbReference type="STRING" id="69332.A0A388JPW3"/>
<evidence type="ECO:0000256" key="2">
    <source>
        <dbReference type="ARBA" id="ARBA00022679"/>
    </source>
</evidence>
<evidence type="ECO:0000259" key="9">
    <source>
        <dbReference type="PROSITE" id="PS50878"/>
    </source>
</evidence>
<evidence type="ECO:0000256" key="1">
    <source>
        <dbReference type="ARBA" id="ARBA00022670"/>
    </source>
</evidence>
<feature type="compositionally biased region" description="Basic residues" evidence="8">
    <location>
        <begin position="620"/>
        <end position="632"/>
    </location>
</feature>
<dbReference type="Gene3D" id="3.10.10.10">
    <property type="entry name" value="HIV Type 1 Reverse Transcriptase, subunit A, domain 1"/>
    <property type="match status" value="1"/>
</dbReference>
<dbReference type="FunFam" id="3.10.10.10:FF:000007">
    <property type="entry name" value="Retrovirus-related Pol polyprotein from transposon 17.6-like Protein"/>
    <property type="match status" value="1"/>
</dbReference>
<keyword evidence="6" id="KW-0378">Hydrolase</keyword>
<feature type="compositionally biased region" description="Acidic residues" evidence="8">
    <location>
        <begin position="698"/>
        <end position="741"/>
    </location>
</feature>
<dbReference type="Pfam" id="PF04004">
    <property type="entry name" value="Leo1"/>
    <property type="match status" value="1"/>
</dbReference>
<dbReference type="Gene3D" id="3.30.70.270">
    <property type="match status" value="2"/>
</dbReference>
<dbReference type="GO" id="GO:0006368">
    <property type="term" value="P:transcription elongation by RNA polymerase II"/>
    <property type="evidence" value="ECO:0007669"/>
    <property type="project" value="InterPro"/>
</dbReference>
<dbReference type="Pfam" id="PF00078">
    <property type="entry name" value="RVT_1"/>
    <property type="match status" value="1"/>
</dbReference>
<dbReference type="GO" id="GO:0008233">
    <property type="term" value="F:peptidase activity"/>
    <property type="evidence" value="ECO:0007669"/>
    <property type="project" value="UniProtKB-KW"/>
</dbReference>
<accession>A0A388JPW3</accession>
<gene>
    <name evidence="10" type="ORF">CBR_g54910</name>
</gene>
<reference evidence="10 11" key="1">
    <citation type="journal article" date="2018" name="Cell">
        <title>The Chara Genome: Secondary Complexity and Implications for Plant Terrestrialization.</title>
        <authorList>
            <person name="Nishiyama T."/>
            <person name="Sakayama H."/>
            <person name="Vries J.D."/>
            <person name="Buschmann H."/>
            <person name="Saint-Marcoux D."/>
            <person name="Ullrich K.K."/>
            <person name="Haas F.B."/>
            <person name="Vanderstraeten L."/>
            <person name="Becker D."/>
            <person name="Lang D."/>
            <person name="Vosolsobe S."/>
            <person name="Rombauts S."/>
            <person name="Wilhelmsson P.K.I."/>
            <person name="Janitza P."/>
            <person name="Kern R."/>
            <person name="Heyl A."/>
            <person name="Rumpler F."/>
            <person name="Villalobos L.I.A.C."/>
            <person name="Clay J.M."/>
            <person name="Skokan R."/>
            <person name="Toyoda A."/>
            <person name="Suzuki Y."/>
            <person name="Kagoshima H."/>
            <person name="Schijlen E."/>
            <person name="Tajeshwar N."/>
            <person name="Catarino B."/>
            <person name="Hetherington A.J."/>
            <person name="Saltykova A."/>
            <person name="Bonnot C."/>
            <person name="Breuninger H."/>
            <person name="Symeonidi A."/>
            <person name="Radhakrishnan G.V."/>
            <person name="Van Nieuwerburgh F."/>
            <person name="Deforce D."/>
            <person name="Chang C."/>
            <person name="Karol K.G."/>
            <person name="Hedrich R."/>
            <person name="Ulvskov P."/>
            <person name="Glockner G."/>
            <person name="Delwiche C.F."/>
            <person name="Petrasek J."/>
            <person name="Van de Peer Y."/>
            <person name="Friml J."/>
            <person name="Beilby M."/>
            <person name="Dolan L."/>
            <person name="Kohara Y."/>
            <person name="Sugano S."/>
            <person name="Fujiyama A."/>
            <person name="Delaux P.-M."/>
            <person name="Quint M."/>
            <person name="TheiBen G."/>
            <person name="Hagemann M."/>
            <person name="Harholt J."/>
            <person name="Dunand C."/>
            <person name="Zachgo S."/>
            <person name="Langdale J."/>
            <person name="Maumus F."/>
            <person name="Straeten D.V.D."/>
            <person name="Gould S.B."/>
            <person name="Rensing S.A."/>
        </authorList>
    </citation>
    <scope>NUCLEOTIDE SEQUENCE [LARGE SCALE GENOMIC DNA]</scope>
    <source>
        <strain evidence="10 11">S276</strain>
    </source>
</reference>
<feature type="region of interest" description="Disordered" evidence="8">
    <location>
        <begin position="297"/>
        <end position="353"/>
    </location>
</feature>
<evidence type="ECO:0000256" key="4">
    <source>
        <dbReference type="ARBA" id="ARBA00022722"/>
    </source>
</evidence>
<keyword evidence="5" id="KW-0255">Endonuclease</keyword>
<evidence type="ECO:0000313" key="10">
    <source>
        <dbReference type="EMBL" id="GBG59808.1"/>
    </source>
</evidence>
<dbReference type="InterPro" id="IPR000477">
    <property type="entry name" value="RT_dom"/>
</dbReference>
<feature type="compositionally biased region" description="Basic and acidic residues" evidence="8">
    <location>
        <begin position="589"/>
        <end position="603"/>
    </location>
</feature>
<keyword evidence="11" id="KW-1185">Reference proteome</keyword>
<feature type="region of interest" description="Disordered" evidence="8">
    <location>
        <begin position="555"/>
        <end position="785"/>
    </location>
</feature>
<feature type="compositionally biased region" description="Basic and acidic residues" evidence="8">
    <location>
        <begin position="559"/>
        <end position="573"/>
    </location>
</feature>
<evidence type="ECO:0000256" key="3">
    <source>
        <dbReference type="ARBA" id="ARBA00022695"/>
    </source>
</evidence>
<dbReference type="InterPro" id="IPR043128">
    <property type="entry name" value="Rev_trsase/Diguanyl_cyclase"/>
</dbReference>
<dbReference type="InterPro" id="IPR043502">
    <property type="entry name" value="DNA/RNA_pol_sf"/>
</dbReference>
<dbReference type="GO" id="GO:1990269">
    <property type="term" value="F:RNA polymerase II C-terminal domain phosphoserine binding"/>
    <property type="evidence" value="ECO:0007669"/>
    <property type="project" value="TreeGrafter"/>
</dbReference>
<dbReference type="GO" id="GO:0004519">
    <property type="term" value="F:endonuclease activity"/>
    <property type="evidence" value="ECO:0007669"/>
    <property type="project" value="UniProtKB-KW"/>
</dbReference>
<dbReference type="FunFam" id="3.30.70.270:FF:000020">
    <property type="entry name" value="Transposon Tf2-6 polyprotein-like Protein"/>
    <property type="match status" value="1"/>
</dbReference>
<protein>
    <recommendedName>
        <fullName evidence="9">Reverse transcriptase domain-containing protein</fullName>
    </recommendedName>
</protein>
<sequence length="785" mass="89803">MSTPKVKRSRHLTFCLKTELTSSRLKKKKKKSEEEEEDEELRGAKVVEEVPGGTKHRRSGRVAHALPVAERWRLAAVGDSCAAGAMVLAAAVRGCKVFSKIDLKSSYHQIEVDPADQHKTAFKTRDGLYEFTVMSFGLMNAPATFQILMDKVLREQIGRFVVVYLDDVLIFNKSMEEHLEHLEEVLTILKKTQLRLNLEKYEFGNDSVIYLGHRLSVVGLEPEATKVEVIRDWPQPANIRELRSFLGLVSYYRKFVARFFIVARPLSWLTSKNVPYSWDTACTNAFQALKEALRALSPAQRSGDEEGEEEGEEDEDGGRKAVGFDREDDEDERGEERGGVGLSDEEREGLKKRERSIGPPLVVQVPRLPRLATEKLSMVRVSNIMGIEQKPFSPQTYMAEESYVDDKGQKQRVKLDDNVARWRYVRNEDGTITYESNARFVKWSDGSIQLLIGNEVLDLNKQDISTDQSHLFLRCKEGIYQSQGRLESKMKFMPSSLSSKSHKLLTVLVDSRHKKVNKVKTVVTNVDPEKDMQEKVKAAEARNRDKEGLIRKQFKGMRKAVERDTRPSHHDVLSPRYLEALDEDEEDEDHRGGEAEAEAERRILNAKRAPPPRMQLPSSKKQKLLPKSRLGRHGYESEESEQEAGEESAEEDEAREVEEAEEELEVEEEAEEEAEEAAEEAEEAEAEEQDEEMARAADEEEEEAEADAEDLEEEEEVAEAMEEDREVEEEADEEEEEEEEDLGRGRKDKHRRREEVVRRSSIASEPVKRAPVQRRRVVVSDSEED</sequence>
<feature type="compositionally biased region" description="Acidic residues" evidence="8">
    <location>
        <begin position="305"/>
        <end position="316"/>
    </location>
</feature>
<dbReference type="AlphaFoldDB" id="A0A388JPW3"/>
<proteinExistence type="predicted"/>
<keyword evidence="2" id="KW-0808">Transferase</keyword>
<keyword evidence="3" id="KW-0548">Nucleotidyltransferase</keyword>
<dbReference type="GO" id="GO:0016593">
    <property type="term" value="C:Cdc73/Paf1 complex"/>
    <property type="evidence" value="ECO:0007669"/>
    <property type="project" value="InterPro"/>
</dbReference>
<feature type="region of interest" description="Disordered" evidence="8">
    <location>
        <begin position="22"/>
        <end position="42"/>
    </location>
</feature>
<comment type="caution">
    <text evidence="10">The sequence shown here is derived from an EMBL/GenBank/DDBJ whole genome shotgun (WGS) entry which is preliminary data.</text>
</comment>
<keyword evidence="1" id="KW-0645">Protease</keyword>
<dbReference type="InterPro" id="IPR007149">
    <property type="entry name" value="Leo1"/>
</dbReference>
<dbReference type="GO" id="GO:0003964">
    <property type="term" value="F:RNA-directed DNA polymerase activity"/>
    <property type="evidence" value="ECO:0007669"/>
    <property type="project" value="UniProtKB-KW"/>
</dbReference>
<dbReference type="PANTHER" id="PTHR23146">
    <property type="entry name" value="LEO1 PROTEIN"/>
    <property type="match status" value="1"/>
</dbReference>
<evidence type="ECO:0000256" key="7">
    <source>
        <dbReference type="ARBA" id="ARBA00022918"/>
    </source>
</evidence>
<feature type="compositionally biased region" description="Acidic residues" evidence="8">
    <location>
        <begin position="637"/>
        <end position="691"/>
    </location>
</feature>
<dbReference type="GO" id="GO:0032968">
    <property type="term" value="P:positive regulation of transcription elongation by RNA polymerase II"/>
    <property type="evidence" value="ECO:0007669"/>
    <property type="project" value="TreeGrafter"/>
</dbReference>
<keyword evidence="4" id="KW-0540">Nuclease</keyword>
<evidence type="ECO:0000256" key="6">
    <source>
        <dbReference type="ARBA" id="ARBA00022801"/>
    </source>
</evidence>
<dbReference type="CDD" id="cd01647">
    <property type="entry name" value="RT_LTR"/>
    <property type="match status" value="1"/>
</dbReference>
<organism evidence="10 11">
    <name type="scientific">Chara braunii</name>
    <name type="common">Braun's stonewort</name>
    <dbReference type="NCBI Taxonomy" id="69332"/>
    <lineage>
        <taxon>Eukaryota</taxon>
        <taxon>Viridiplantae</taxon>
        <taxon>Streptophyta</taxon>
        <taxon>Charophyceae</taxon>
        <taxon>Charales</taxon>
        <taxon>Characeae</taxon>
        <taxon>Chara</taxon>
    </lineage>
</organism>
<dbReference type="PROSITE" id="PS50878">
    <property type="entry name" value="RT_POL"/>
    <property type="match status" value="1"/>
</dbReference>
<dbReference type="SUPFAM" id="SSF56672">
    <property type="entry name" value="DNA/RNA polymerases"/>
    <property type="match status" value="1"/>
</dbReference>
<dbReference type="GO" id="GO:0006508">
    <property type="term" value="P:proteolysis"/>
    <property type="evidence" value="ECO:0007669"/>
    <property type="project" value="UniProtKB-KW"/>
</dbReference>
<name>A0A388JPW3_CHABU</name>
<dbReference type="Gramene" id="GBG59808">
    <property type="protein sequence ID" value="GBG59808"/>
    <property type="gene ID" value="CBR_g54910"/>
</dbReference>
<evidence type="ECO:0000256" key="5">
    <source>
        <dbReference type="ARBA" id="ARBA00022759"/>
    </source>
</evidence>
<keyword evidence="7" id="KW-0695">RNA-directed DNA polymerase</keyword>
<feature type="domain" description="Reverse transcriptase" evidence="9">
    <location>
        <begin position="1"/>
        <end position="215"/>
    </location>
</feature>
<evidence type="ECO:0000256" key="8">
    <source>
        <dbReference type="SAM" id="MobiDB-lite"/>
    </source>
</evidence>
<dbReference type="Proteomes" id="UP000265515">
    <property type="component" value="Unassembled WGS sequence"/>
</dbReference>
<dbReference type="PANTHER" id="PTHR23146:SF0">
    <property type="entry name" value="RNA POLYMERASE-ASSOCIATED PROTEIN LEO1"/>
    <property type="match status" value="1"/>
</dbReference>
<evidence type="ECO:0000313" key="11">
    <source>
        <dbReference type="Proteomes" id="UP000265515"/>
    </source>
</evidence>